<dbReference type="Pfam" id="PF11666">
    <property type="entry name" value="DUF2933"/>
    <property type="match status" value="1"/>
</dbReference>
<organism evidence="3">
    <name type="scientific">Cupriavidus necator</name>
    <name type="common">Alcaligenes eutrophus</name>
    <name type="synonym">Ralstonia eutropha</name>
    <dbReference type="NCBI Taxonomy" id="106590"/>
    <lineage>
        <taxon>Bacteria</taxon>
        <taxon>Pseudomonadati</taxon>
        <taxon>Pseudomonadota</taxon>
        <taxon>Betaproteobacteria</taxon>
        <taxon>Burkholderiales</taxon>
        <taxon>Burkholderiaceae</taxon>
        <taxon>Cupriavidus</taxon>
    </lineage>
</organism>
<dbReference type="AlphaFoldDB" id="A0A1K0ICY4"/>
<gene>
    <name evidence="3" type="primary">copO</name>
    <name evidence="3" type="ORF">CNECB9_1950065</name>
</gene>
<proteinExistence type="predicted"/>
<keyword evidence="2" id="KW-0472">Membrane</keyword>
<feature type="region of interest" description="Disordered" evidence="1">
    <location>
        <begin position="73"/>
        <end position="92"/>
    </location>
</feature>
<dbReference type="InterPro" id="IPR021682">
    <property type="entry name" value="DUF2933"/>
</dbReference>
<dbReference type="EMBL" id="FMSH01000107">
    <property type="protein sequence ID" value="SCU74725.1"/>
    <property type="molecule type" value="Genomic_DNA"/>
</dbReference>
<accession>A0A1K0ICY4</accession>
<keyword evidence="2" id="KW-0812">Transmembrane</keyword>
<protein>
    <submittedName>
        <fullName evidence="3">Potential chaperone of copper P-ATPase</fullName>
    </submittedName>
</protein>
<keyword evidence="2" id="KW-1133">Transmembrane helix</keyword>
<reference evidence="3" key="1">
    <citation type="submission" date="2016-09" db="EMBL/GenBank/DDBJ databases">
        <authorList>
            <person name="Capua I."/>
            <person name="De Benedictis P."/>
            <person name="Joannis T."/>
            <person name="Lombin L.H."/>
            <person name="Cattoli G."/>
        </authorList>
    </citation>
    <scope>NUCLEOTIDE SEQUENCE</scope>
    <source>
        <strain evidence="3">B9</strain>
    </source>
</reference>
<evidence type="ECO:0000313" key="3">
    <source>
        <dbReference type="EMBL" id="SCU74725.1"/>
    </source>
</evidence>
<feature type="transmembrane region" description="Helical" evidence="2">
    <location>
        <begin position="27"/>
        <end position="45"/>
    </location>
</feature>
<feature type="transmembrane region" description="Helical" evidence="2">
    <location>
        <begin position="51"/>
        <end position="69"/>
    </location>
</feature>
<feature type="compositionally biased region" description="Basic and acidic residues" evidence="1">
    <location>
        <begin position="81"/>
        <end position="92"/>
    </location>
</feature>
<evidence type="ECO:0000256" key="2">
    <source>
        <dbReference type="SAM" id="Phobius"/>
    </source>
</evidence>
<name>A0A1K0ICY4_CUPNE</name>
<sequence length="92" mass="10101">MRKVSVMKQCQQRSPAAGANAGRFLRFPWSLLWMTVAIAAIALGMRHWSVVASWLPFALVLLCPLMHLFHGGHGRSAASDKANDAVDGQRND</sequence>
<evidence type="ECO:0000256" key="1">
    <source>
        <dbReference type="SAM" id="MobiDB-lite"/>
    </source>
</evidence>